<gene>
    <name evidence="1" type="ORF">ABXS05_00770</name>
    <name evidence="2" type="ORF">ACETRX_06325</name>
</gene>
<reference evidence="2 4" key="2">
    <citation type="submission" date="2024-09" db="EMBL/GenBank/DDBJ databases">
        <title>Description of Labrys sedimenti sp. nov., isolated from a diclofenac-degrading enrichment culture, and genome-based reclassification of Labrys portucalensis as a later heterotypic synonym of Labrys neptuniae.</title>
        <authorList>
            <person name="Tancsics A."/>
            <person name="Csepanyi A."/>
        </authorList>
    </citation>
    <scope>NUCLEOTIDE SEQUENCE [LARGE SCALE GENOMIC DNA]</scope>
    <source>
        <strain evidence="2 4">LMG 23412</strain>
    </source>
</reference>
<evidence type="ECO:0000313" key="2">
    <source>
        <dbReference type="EMBL" id="MFC2249221.1"/>
    </source>
</evidence>
<evidence type="ECO:0000313" key="1">
    <source>
        <dbReference type="EMBL" id="MEW9304052.1"/>
    </source>
</evidence>
<sequence length="89" mass="9974">MIHGVSLRGRAVAGTAVEHGEVAWTMAFRLPVFRSFIDEGACFGGNVVALSCFRNRKFFLSFPWKRTFLVEVDLFRNDIAGAQVALQHE</sequence>
<dbReference type="Proteomes" id="UP001595190">
    <property type="component" value="Unassembled WGS sequence"/>
</dbReference>
<organism evidence="1 3">
    <name type="scientific">Labrys neptuniae</name>
    <dbReference type="NCBI Taxonomy" id="376174"/>
    <lineage>
        <taxon>Bacteria</taxon>
        <taxon>Pseudomonadati</taxon>
        <taxon>Pseudomonadota</taxon>
        <taxon>Alphaproteobacteria</taxon>
        <taxon>Hyphomicrobiales</taxon>
        <taxon>Xanthobacteraceae</taxon>
        <taxon>Labrys</taxon>
    </lineage>
</organism>
<dbReference type="Proteomes" id="UP001555786">
    <property type="component" value="Unassembled WGS sequence"/>
</dbReference>
<keyword evidence="3" id="KW-1185">Reference proteome</keyword>
<accession>A0ABV3PEJ2</accession>
<proteinExistence type="predicted"/>
<comment type="caution">
    <text evidence="1">The sequence shown here is derived from an EMBL/GenBank/DDBJ whole genome shotgun (WGS) entry which is preliminary data.</text>
</comment>
<evidence type="ECO:0000313" key="3">
    <source>
        <dbReference type="Proteomes" id="UP001555786"/>
    </source>
</evidence>
<reference evidence="1 3" key="1">
    <citation type="submission" date="2024-07" db="EMBL/GenBank/DDBJ databases">
        <title>Description of Labrys sedimenti sp. nov., isolated from a diclofenac-degrading enrichment culture.</title>
        <authorList>
            <person name="Tancsics A."/>
            <person name="Csepanyi A."/>
        </authorList>
    </citation>
    <scope>NUCLEOTIDE SEQUENCE [LARGE SCALE GENOMIC DNA]</scope>
    <source>
        <strain evidence="1 3">LMG 23578</strain>
    </source>
</reference>
<name>A0ABV3PEJ2_9HYPH</name>
<dbReference type="EMBL" id="JBHGPK010000001">
    <property type="protein sequence ID" value="MFC2249221.1"/>
    <property type="molecule type" value="Genomic_DNA"/>
</dbReference>
<dbReference type="RefSeq" id="WP_367622583.1">
    <property type="nucleotide sequence ID" value="NZ_JBFNQD010000001.1"/>
</dbReference>
<dbReference type="EMBL" id="JBFNQD010000001">
    <property type="protein sequence ID" value="MEW9304052.1"/>
    <property type="molecule type" value="Genomic_DNA"/>
</dbReference>
<protein>
    <submittedName>
        <fullName evidence="1">Uncharacterized protein</fullName>
    </submittedName>
</protein>
<evidence type="ECO:0000313" key="4">
    <source>
        <dbReference type="Proteomes" id="UP001595190"/>
    </source>
</evidence>